<dbReference type="STRING" id="1382522.W6MQ49"/>
<dbReference type="Pfam" id="PF13324">
    <property type="entry name" value="GCIP_N"/>
    <property type="match status" value="1"/>
</dbReference>
<organism evidence="3 4">
    <name type="scientific">Kuraishia capsulata CBS 1993</name>
    <dbReference type="NCBI Taxonomy" id="1382522"/>
    <lineage>
        <taxon>Eukaryota</taxon>
        <taxon>Fungi</taxon>
        <taxon>Dikarya</taxon>
        <taxon>Ascomycota</taxon>
        <taxon>Saccharomycotina</taxon>
        <taxon>Pichiomycetes</taxon>
        <taxon>Pichiales</taxon>
        <taxon>Pichiaceae</taxon>
        <taxon>Kuraishia</taxon>
    </lineage>
</organism>
<dbReference type="RefSeq" id="XP_022459372.1">
    <property type="nucleotide sequence ID" value="XM_022601761.1"/>
</dbReference>
<dbReference type="EMBL" id="HG793128">
    <property type="protein sequence ID" value="CDK27377.1"/>
    <property type="molecule type" value="Genomic_DNA"/>
</dbReference>
<dbReference type="GeneID" id="34520760"/>
<keyword evidence="4" id="KW-1185">Reference proteome</keyword>
<dbReference type="Gene3D" id="1.20.1410.10">
    <property type="entry name" value="I/LWEQ domain"/>
    <property type="match status" value="1"/>
</dbReference>
<dbReference type="PANTHER" id="PTHR15492:SF1">
    <property type="entry name" value="CYCLIN-D1-BINDING PROTEIN 1"/>
    <property type="match status" value="1"/>
</dbReference>
<evidence type="ECO:0000313" key="4">
    <source>
        <dbReference type="Proteomes" id="UP000019384"/>
    </source>
</evidence>
<reference evidence="3" key="1">
    <citation type="submission" date="2013-12" db="EMBL/GenBank/DDBJ databases">
        <authorList>
            <person name="Genoscope - CEA"/>
        </authorList>
    </citation>
    <scope>NUCLEOTIDE SEQUENCE</scope>
    <source>
        <strain evidence="3">CBS 1993</strain>
    </source>
</reference>
<proteinExistence type="predicted"/>
<feature type="domain" description="Cyclin-D1-binding protein 1-like N-terminal" evidence="2">
    <location>
        <begin position="49"/>
        <end position="206"/>
    </location>
</feature>
<gene>
    <name evidence="3" type="ORF">KUCA_T00003355001</name>
</gene>
<dbReference type="AlphaFoldDB" id="W6MQ49"/>
<dbReference type="GO" id="GO:0005634">
    <property type="term" value="C:nucleus"/>
    <property type="evidence" value="ECO:0007669"/>
    <property type="project" value="TreeGrafter"/>
</dbReference>
<evidence type="ECO:0000313" key="3">
    <source>
        <dbReference type="EMBL" id="CDK27377.1"/>
    </source>
</evidence>
<dbReference type="Gene3D" id="1.20.1420.10">
    <property type="entry name" value="Talin, central domain"/>
    <property type="match status" value="1"/>
</dbReference>
<evidence type="ECO:0000256" key="1">
    <source>
        <dbReference type="SAM" id="MobiDB-lite"/>
    </source>
</evidence>
<dbReference type="InterPro" id="IPR049317">
    <property type="entry name" value="GCIP-like_N"/>
</dbReference>
<name>W6MQ49_9ASCO</name>
<dbReference type="OrthoDB" id="4088536at2759"/>
<reference evidence="3" key="2">
    <citation type="submission" date="2014-02" db="EMBL/GenBank/DDBJ databases">
        <title>Complete DNA sequence of /Kuraishia capsulata/ illustrates novel genomic features among budding yeasts (/Saccharomycotina/).</title>
        <authorList>
            <person name="Morales L."/>
            <person name="Noel B."/>
            <person name="Porcel B."/>
            <person name="Marcet-Houben M."/>
            <person name="Hullo M-F."/>
            <person name="Sacerdot C."/>
            <person name="Tekaia F."/>
            <person name="Leh-Louis V."/>
            <person name="Despons L."/>
            <person name="Khanna V."/>
            <person name="Aury J-M."/>
            <person name="Barbe V."/>
            <person name="Couloux A."/>
            <person name="Labadie K."/>
            <person name="Pelletier E."/>
            <person name="Souciet J-L."/>
            <person name="Boekhout T."/>
            <person name="Gabaldon T."/>
            <person name="Wincker P."/>
            <person name="Dujon B."/>
        </authorList>
    </citation>
    <scope>NUCLEOTIDE SEQUENCE</scope>
    <source>
        <strain evidence="3">CBS 1993</strain>
    </source>
</reference>
<dbReference type="PANTHER" id="PTHR15492">
    <property type="entry name" value="CYCLIN D1-BINDING PROTEIN 1"/>
    <property type="match status" value="1"/>
</dbReference>
<feature type="region of interest" description="Disordered" evidence="1">
    <location>
        <begin position="215"/>
        <end position="234"/>
    </location>
</feature>
<sequence>MTNDNGEQLKQIIDDCRKILDLEIAKLKNEYTLERARARASTVNNALEELGKISKLIRAQTTKLGIVFKPPIKDDTVSTATQTLRETIRYVILLVSLAYQLYVESASYSVIFAKELKDKIVHVITDFRDLVNGLDDLVDQYGIVAVNADEVDDQSSRLVSVGKVWDGCDAVISTLEGGSHGVLVSRIKETIDIMTDAISELGEWLESPEKLSDPFDISSFNSDDDNDSHNEPETEIPEDTIAFGHQCLQKSKLVKLLIFSLQKSVPAAKSTSSLDEKKKYASQIDGLFESQRRIGEIIDDLACAIMVEQDPEEAETILKRLAAETSEILKLVKDLNHSDEKKINWANTWEAKYYE</sequence>
<evidence type="ECO:0000259" key="2">
    <source>
        <dbReference type="Pfam" id="PF13324"/>
    </source>
</evidence>
<dbReference type="InterPro" id="IPR026907">
    <property type="entry name" value="GCIP-like"/>
</dbReference>
<protein>
    <recommendedName>
        <fullName evidence="2">Cyclin-D1-binding protein 1-like N-terminal domain-containing protein</fullName>
    </recommendedName>
</protein>
<dbReference type="Proteomes" id="UP000019384">
    <property type="component" value="Unassembled WGS sequence"/>
</dbReference>
<dbReference type="HOGENOM" id="CLU_067849_0_0_1"/>
<accession>W6MQ49</accession>